<dbReference type="FunFam" id="3.40.50.300:FF:001120">
    <property type="entry name" value="ADP-ribosylation factor family"/>
    <property type="match status" value="1"/>
</dbReference>
<evidence type="ECO:0000256" key="1">
    <source>
        <dbReference type="ARBA" id="ARBA00022741"/>
    </source>
</evidence>
<dbReference type="PRINTS" id="PR00328">
    <property type="entry name" value="SAR1GTPBP"/>
</dbReference>
<organism evidence="7">
    <name type="scientific">Hirondellea gigas</name>
    <dbReference type="NCBI Taxonomy" id="1518452"/>
    <lineage>
        <taxon>Eukaryota</taxon>
        <taxon>Metazoa</taxon>
        <taxon>Ecdysozoa</taxon>
        <taxon>Arthropoda</taxon>
        <taxon>Crustacea</taxon>
        <taxon>Multicrustacea</taxon>
        <taxon>Malacostraca</taxon>
        <taxon>Eumalacostraca</taxon>
        <taxon>Peracarida</taxon>
        <taxon>Amphipoda</taxon>
        <taxon>Amphilochidea</taxon>
        <taxon>Lysianassida</taxon>
        <taxon>Lysianassidira</taxon>
        <taxon>Lysianassoidea</taxon>
        <taxon>Lysianassidae</taxon>
        <taxon>Hirondellea</taxon>
    </lineage>
</organism>
<feature type="binding site" evidence="3">
    <location>
        <begin position="23"/>
        <end position="30"/>
    </location>
    <ligand>
        <name>GTP</name>
        <dbReference type="ChEBI" id="CHEBI:37565"/>
    </ligand>
</feature>
<evidence type="ECO:0000256" key="4">
    <source>
        <dbReference type="PIRSR" id="PIRSR606689-2"/>
    </source>
</evidence>
<keyword evidence="1 3" id="KW-0547">Nucleotide-binding</keyword>
<evidence type="ECO:0000313" key="7">
    <source>
        <dbReference type="EMBL" id="LAC27914.1"/>
    </source>
</evidence>
<dbReference type="GO" id="GO:0051649">
    <property type="term" value="P:establishment of localization in cell"/>
    <property type="evidence" value="ECO:0007669"/>
    <property type="project" value="UniProtKB-ARBA"/>
</dbReference>
<feature type="signal peptide" evidence="6">
    <location>
        <begin position="1"/>
        <end position="16"/>
    </location>
</feature>
<proteinExistence type="evidence at transcript level"/>
<evidence type="ECO:0000256" key="5">
    <source>
        <dbReference type="RuleBase" id="RU003925"/>
    </source>
</evidence>
<keyword evidence="6" id="KW-0732">Signal</keyword>
<dbReference type="PANTHER" id="PTHR45732">
    <property type="entry name" value="ADP-RIBOSYLATION FACTOR-LIKE PROTEIN 8"/>
    <property type="match status" value="1"/>
</dbReference>
<dbReference type="SMART" id="SM00178">
    <property type="entry name" value="SAR"/>
    <property type="match status" value="1"/>
</dbReference>
<dbReference type="GO" id="GO:0005525">
    <property type="term" value="F:GTP binding"/>
    <property type="evidence" value="ECO:0007669"/>
    <property type="project" value="UniProtKB-KW"/>
</dbReference>
<dbReference type="InterPro" id="IPR006689">
    <property type="entry name" value="Small_GTPase_ARF/SAR"/>
</dbReference>
<keyword evidence="4" id="KW-0479">Metal-binding</keyword>
<dbReference type="GO" id="GO:0046872">
    <property type="term" value="F:metal ion binding"/>
    <property type="evidence" value="ECO:0007669"/>
    <property type="project" value="UniProtKB-KW"/>
</dbReference>
<dbReference type="GO" id="GO:0003924">
    <property type="term" value="F:GTPase activity"/>
    <property type="evidence" value="ECO:0007669"/>
    <property type="project" value="InterPro"/>
</dbReference>
<dbReference type="Pfam" id="PF00025">
    <property type="entry name" value="Arf"/>
    <property type="match status" value="1"/>
</dbReference>
<dbReference type="PROSITE" id="PS51417">
    <property type="entry name" value="ARF"/>
    <property type="match status" value="1"/>
</dbReference>
<dbReference type="GO" id="GO:0016192">
    <property type="term" value="P:vesicle-mediated transport"/>
    <property type="evidence" value="ECO:0007669"/>
    <property type="project" value="UniProtKB-ARBA"/>
</dbReference>
<keyword evidence="4" id="KW-0460">Magnesium</keyword>
<dbReference type="SMART" id="SM00175">
    <property type="entry name" value="RAB"/>
    <property type="match status" value="1"/>
</dbReference>
<evidence type="ECO:0000256" key="6">
    <source>
        <dbReference type="SAM" id="SignalP"/>
    </source>
</evidence>
<feature type="binding site" evidence="4">
    <location>
        <position position="48"/>
    </location>
    <ligand>
        <name>Mg(2+)</name>
        <dbReference type="ChEBI" id="CHEBI:18420"/>
    </ligand>
</feature>
<dbReference type="Gene3D" id="3.40.50.300">
    <property type="entry name" value="P-loop containing nucleotide triphosphate hydrolases"/>
    <property type="match status" value="1"/>
</dbReference>
<feature type="binding site" evidence="4">
    <location>
        <position position="30"/>
    </location>
    <ligand>
        <name>Mg(2+)</name>
        <dbReference type="ChEBI" id="CHEBI:18420"/>
    </ligand>
</feature>
<keyword evidence="2 3" id="KW-0342">GTP-binding</keyword>
<accession>A0A6A7GC62</accession>
<feature type="binding site" evidence="3">
    <location>
        <begin position="126"/>
        <end position="129"/>
    </location>
    <ligand>
        <name>GTP</name>
        <dbReference type="ChEBI" id="CHEBI:37565"/>
    </ligand>
</feature>
<reference evidence="7" key="1">
    <citation type="submission" date="2017-11" db="EMBL/GenBank/DDBJ databases">
        <title>The sensing device of the deep-sea amphipod.</title>
        <authorList>
            <person name="Kobayashi H."/>
            <person name="Nagahama T."/>
            <person name="Arai W."/>
            <person name="Sasagawa Y."/>
            <person name="Umeda M."/>
            <person name="Hayashi T."/>
            <person name="Nikaido I."/>
            <person name="Watanabe H."/>
            <person name="Oguri K."/>
            <person name="Kitazato H."/>
            <person name="Fujioka K."/>
            <person name="Kido Y."/>
            <person name="Takami H."/>
        </authorList>
    </citation>
    <scope>NUCLEOTIDE SEQUENCE</scope>
    <source>
        <tissue evidence="7">Whole body</tissue>
    </source>
</reference>
<dbReference type="PANTHER" id="PTHR45732:SF2">
    <property type="entry name" value="ADP-RIBOSYLATION FACTOR LIKE PROTEIN"/>
    <property type="match status" value="1"/>
</dbReference>
<protein>
    <submittedName>
        <fullName evidence="7">ADP-ribosylation factor like protein</fullName>
    </submittedName>
</protein>
<name>A0A6A7GC62_9CRUS</name>
<feature type="chain" id="PRO_5025515801" evidence="6">
    <location>
        <begin position="17"/>
        <end position="178"/>
    </location>
</feature>
<evidence type="ECO:0000256" key="3">
    <source>
        <dbReference type="PIRSR" id="PIRSR606689-1"/>
    </source>
</evidence>
<dbReference type="InterPro" id="IPR005225">
    <property type="entry name" value="Small_GTP-bd"/>
</dbReference>
<dbReference type="SMART" id="SM00177">
    <property type="entry name" value="ARF"/>
    <property type="match status" value="1"/>
</dbReference>
<dbReference type="EMBL" id="IACT01008802">
    <property type="protein sequence ID" value="LAC27914.1"/>
    <property type="molecule type" value="mRNA"/>
</dbReference>
<dbReference type="InterPro" id="IPR027417">
    <property type="entry name" value="P-loop_NTPase"/>
</dbReference>
<comment type="similarity">
    <text evidence="5">Belongs to the small GTPase superfamily. Arf family.</text>
</comment>
<dbReference type="SUPFAM" id="SSF52540">
    <property type="entry name" value="P-loop containing nucleoside triphosphate hydrolases"/>
    <property type="match status" value="1"/>
</dbReference>
<dbReference type="AlphaFoldDB" id="A0A6A7GC62"/>
<feature type="binding site" evidence="3">
    <location>
        <position position="70"/>
    </location>
    <ligand>
        <name>GTP</name>
        <dbReference type="ChEBI" id="CHEBI:37565"/>
    </ligand>
</feature>
<sequence length="178" mass="19956">MGGLFSALKALFFSKRLEVVLVGLENSGKTTFCNQLEFGSSDIEDPPTVGLNVRVMKRGGISFKVWDIGGQEQYRKEWARYTRGMDCVVFVVDTADRDRIPTAKKELHRLLDDPALSTVPLLVLANKVDLKNVVSESDLIRGLNLDYITDNQWLVVAISAKYGDNVPQALEFLLRHAR</sequence>
<evidence type="ECO:0000256" key="2">
    <source>
        <dbReference type="ARBA" id="ARBA00023134"/>
    </source>
</evidence>
<dbReference type="NCBIfam" id="TIGR00231">
    <property type="entry name" value="small_GTP"/>
    <property type="match status" value="1"/>
</dbReference>